<name>A0A5B8XVL0_9DELT</name>
<reference evidence="2 3" key="1">
    <citation type="submission" date="2019-08" db="EMBL/GenBank/DDBJ databases">
        <authorList>
            <person name="Liang Q."/>
        </authorList>
    </citation>
    <scope>NUCLEOTIDE SEQUENCE [LARGE SCALE GENOMIC DNA]</scope>
    <source>
        <strain evidence="2 3">V1718</strain>
    </source>
</reference>
<dbReference type="KEGG" id="bbae:FRD01_18595"/>
<dbReference type="PROSITE" id="PS51257">
    <property type="entry name" value="PROKAR_LIPOPROTEIN"/>
    <property type="match status" value="1"/>
</dbReference>
<dbReference type="OrthoDB" id="5380712at2"/>
<dbReference type="GO" id="GO:0004867">
    <property type="term" value="F:serine-type endopeptidase inhibitor activity"/>
    <property type="evidence" value="ECO:0007669"/>
    <property type="project" value="InterPro"/>
</dbReference>
<evidence type="ECO:0000259" key="1">
    <source>
        <dbReference type="PROSITE" id="PS51252"/>
    </source>
</evidence>
<sequence>MWRIFMKWLWLLIVIGMVGCAETEEGTKPAPEMPNQVDEKADVLTAFYTDFRQEVPMGEVVFDRYAPRGRHYYGYEMQLDEGDIVAISAGAVSPRFDSVIGLYGPKTDWGWGNVRAVNDDSEGTLDSRLDVEISESGTYLVLVRDYFWRGGEMFVSLDCLGGACDEPEEDVCGDYICAIYCENGNQLDHNGCATCSCNPEPSCQWVNPAPWVRCSGVETYAQNPVDGTCCTYPSPCFAPGEWETFTEPTCGAEPEPVDPEPVDPPAGECVTDADCMQTGCSGEICAAQSVSSICIYRPEFACYDEPTTSCGCNNGSCGWAQTDELSACLSGI</sequence>
<protein>
    <recommendedName>
        <fullName evidence="1">Antistasin-like domain-containing protein</fullName>
    </recommendedName>
</protein>
<dbReference type="Gene3D" id="2.10.22.10">
    <property type="entry name" value="Antistasin, domain 1"/>
    <property type="match status" value="1"/>
</dbReference>
<dbReference type="AlphaFoldDB" id="A0A5B8XVL0"/>
<evidence type="ECO:0000313" key="2">
    <source>
        <dbReference type="EMBL" id="QED29211.1"/>
    </source>
</evidence>
<dbReference type="PROSITE" id="PS51252">
    <property type="entry name" value="ANTISTASIN"/>
    <property type="match status" value="1"/>
</dbReference>
<feature type="domain" description="Antistasin-like" evidence="1">
    <location>
        <begin position="172"/>
        <end position="197"/>
    </location>
</feature>
<dbReference type="InterPro" id="IPR004094">
    <property type="entry name" value="Antistasin-like"/>
</dbReference>
<evidence type="ECO:0000313" key="3">
    <source>
        <dbReference type="Proteomes" id="UP000321595"/>
    </source>
</evidence>
<dbReference type="Proteomes" id="UP000321595">
    <property type="component" value="Chromosome"/>
</dbReference>
<dbReference type="Pfam" id="PF02822">
    <property type="entry name" value="Antistasin"/>
    <property type="match status" value="1"/>
</dbReference>
<dbReference type="Gene3D" id="2.60.120.380">
    <property type="match status" value="1"/>
</dbReference>
<dbReference type="EMBL" id="CP042467">
    <property type="protein sequence ID" value="QED29211.1"/>
    <property type="molecule type" value="Genomic_DNA"/>
</dbReference>
<dbReference type="SUPFAM" id="SSF57262">
    <property type="entry name" value="Leech antihemostatic proteins"/>
    <property type="match status" value="1"/>
</dbReference>
<keyword evidence="3" id="KW-1185">Reference proteome</keyword>
<gene>
    <name evidence="2" type="ORF">FRD01_18595</name>
</gene>
<dbReference type="InterPro" id="IPR011061">
    <property type="entry name" value="Hirudin/antistatin"/>
</dbReference>
<organism evidence="2 3">
    <name type="scientific">Microvenator marinus</name>
    <dbReference type="NCBI Taxonomy" id="2600177"/>
    <lineage>
        <taxon>Bacteria</taxon>
        <taxon>Deltaproteobacteria</taxon>
        <taxon>Bradymonadales</taxon>
        <taxon>Microvenatoraceae</taxon>
        <taxon>Microvenator</taxon>
    </lineage>
</organism>
<accession>A0A5B8XVL0</accession>
<proteinExistence type="predicted"/>